<dbReference type="AlphaFoldDB" id="C8XBP8"/>
<dbReference type="KEGG" id="nml:Namu_3068"/>
<dbReference type="EMBL" id="CP001737">
    <property type="protein sequence ID" value="ACV79402.1"/>
    <property type="molecule type" value="Genomic_DNA"/>
</dbReference>
<dbReference type="InterPro" id="IPR014923">
    <property type="entry name" value="DUF1802"/>
</dbReference>
<dbReference type="HOGENOM" id="CLU_085858_1_0_11"/>
<dbReference type="Pfam" id="PF08819">
    <property type="entry name" value="DUF1802"/>
    <property type="match status" value="1"/>
</dbReference>
<dbReference type="RefSeq" id="WP_015748270.1">
    <property type="nucleotide sequence ID" value="NC_013235.1"/>
</dbReference>
<evidence type="ECO:0000313" key="1">
    <source>
        <dbReference type="EMBL" id="ACV79402.1"/>
    </source>
</evidence>
<organism evidence="1 2">
    <name type="scientific">Nakamurella multipartita (strain ATCC 700099 / DSM 44233 / CIP 104796 / JCM 9543 / NBRC 105858 / Y-104)</name>
    <name type="common">Microsphaera multipartita</name>
    <dbReference type="NCBI Taxonomy" id="479431"/>
    <lineage>
        <taxon>Bacteria</taxon>
        <taxon>Bacillati</taxon>
        <taxon>Actinomycetota</taxon>
        <taxon>Actinomycetes</taxon>
        <taxon>Nakamurellales</taxon>
        <taxon>Nakamurellaceae</taxon>
        <taxon>Nakamurella</taxon>
    </lineage>
</organism>
<evidence type="ECO:0000313" key="2">
    <source>
        <dbReference type="Proteomes" id="UP000002218"/>
    </source>
</evidence>
<dbReference type="Proteomes" id="UP000002218">
    <property type="component" value="Chromosome"/>
</dbReference>
<protein>
    <recommendedName>
        <fullName evidence="3">DUF1802 family protein</fullName>
    </recommendedName>
</protein>
<keyword evidence="2" id="KW-1185">Reference proteome</keyword>
<sequence length="186" mass="20263">MIALKEWGAAAHALLQGRQRVLLRKGGIHEKRFTLEDSRFLLYPTVAHSHAASTRPEHADLLPLGTADVTEGTVVVRAVLSVVEVVEVARPDRIAELAPLHIWTTESVRTNRIDFRPKHRLAAIVVSARPLPAPIEIPVRPEYGGCRSWVQLPIDPAVLDVPTAVDPAADESDLRAVAARVRAAVG</sequence>
<proteinExistence type="predicted"/>
<dbReference type="InParanoid" id="C8XBP8"/>
<evidence type="ECO:0008006" key="3">
    <source>
        <dbReference type="Google" id="ProtNLM"/>
    </source>
</evidence>
<name>C8XBP8_NAKMY</name>
<dbReference type="OrthoDB" id="9808776at2"/>
<dbReference type="InterPro" id="IPR008307">
    <property type="entry name" value="UCP018957"/>
</dbReference>
<accession>C8XBP8</accession>
<dbReference type="STRING" id="479431.Namu_3068"/>
<dbReference type="PIRSF" id="PIRSF018957">
    <property type="entry name" value="UCP018957"/>
    <property type="match status" value="1"/>
</dbReference>
<gene>
    <name evidence="1" type="ordered locus">Namu_3068</name>
</gene>
<reference evidence="2" key="1">
    <citation type="submission" date="2009-09" db="EMBL/GenBank/DDBJ databases">
        <title>The complete genome of Nakamurella multipartita DSM 44233.</title>
        <authorList>
            <consortium name="US DOE Joint Genome Institute (JGI-PGF)"/>
            <person name="Lucas S."/>
            <person name="Copeland A."/>
            <person name="Lapidus A."/>
            <person name="Glavina del Rio T."/>
            <person name="Dalin E."/>
            <person name="Tice H."/>
            <person name="Bruce D."/>
            <person name="Goodwin L."/>
            <person name="Pitluck S."/>
            <person name="Kyrpides N."/>
            <person name="Mavromatis K."/>
            <person name="Ivanova N."/>
            <person name="Ovchinnikova G."/>
            <person name="Sims D."/>
            <person name="Meincke L."/>
            <person name="Brettin T."/>
            <person name="Detter J.C."/>
            <person name="Han C."/>
            <person name="Larimer F."/>
            <person name="Land M."/>
            <person name="Hauser L."/>
            <person name="Markowitz V."/>
            <person name="Cheng J.-F."/>
            <person name="Hugenholtz P."/>
            <person name="Woyke T."/>
            <person name="Wu D."/>
            <person name="Klenk H.-P."/>
            <person name="Eisen J.A."/>
        </authorList>
    </citation>
    <scope>NUCLEOTIDE SEQUENCE [LARGE SCALE GENOMIC DNA]</scope>
    <source>
        <strain evidence="2">ATCC 700099 / DSM 44233 / CIP 104796 / JCM 9543 / NBRC 105858 / Y-104</strain>
    </source>
</reference>
<dbReference type="eggNOG" id="COG4293">
    <property type="taxonomic scope" value="Bacteria"/>
</dbReference>
<reference evidence="1 2" key="2">
    <citation type="journal article" date="2010" name="Stand. Genomic Sci.">
        <title>Complete genome sequence of Nakamurella multipartita type strain (Y-104).</title>
        <authorList>
            <person name="Tice H."/>
            <person name="Mayilraj S."/>
            <person name="Sims D."/>
            <person name="Lapidus A."/>
            <person name="Nolan M."/>
            <person name="Lucas S."/>
            <person name="Glavina Del Rio T."/>
            <person name="Copeland A."/>
            <person name="Cheng J.F."/>
            <person name="Meincke L."/>
            <person name="Bruce D."/>
            <person name="Goodwin L."/>
            <person name="Pitluck S."/>
            <person name="Ivanova N."/>
            <person name="Mavromatis K."/>
            <person name="Ovchinnikova G."/>
            <person name="Pati A."/>
            <person name="Chen A."/>
            <person name="Palaniappan K."/>
            <person name="Land M."/>
            <person name="Hauser L."/>
            <person name="Chang Y.J."/>
            <person name="Jeffries C.D."/>
            <person name="Detter J.C."/>
            <person name="Brettin T."/>
            <person name="Rohde M."/>
            <person name="Goker M."/>
            <person name="Bristow J."/>
            <person name="Eisen J.A."/>
            <person name="Markowitz V."/>
            <person name="Hugenholtz P."/>
            <person name="Kyrpides N.C."/>
            <person name="Klenk H.P."/>
            <person name="Chen F."/>
        </authorList>
    </citation>
    <scope>NUCLEOTIDE SEQUENCE [LARGE SCALE GENOMIC DNA]</scope>
    <source>
        <strain evidence="2">ATCC 700099 / DSM 44233 / CIP 104796 / JCM 9543 / NBRC 105858 / Y-104</strain>
    </source>
</reference>